<keyword evidence="2 7" id="KW-0813">Transport</keyword>
<evidence type="ECO:0000256" key="5">
    <source>
        <dbReference type="ARBA" id="ARBA00022989"/>
    </source>
</evidence>
<dbReference type="SUPFAM" id="SSF161098">
    <property type="entry name" value="MetI-like"/>
    <property type="match status" value="1"/>
</dbReference>
<accession>A0A7Y8EFR5</accession>
<keyword evidence="4 7" id="KW-0812">Transmembrane</keyword>
<evidence type="ECO:0000256" key="3">
    <source>
        <dbReference type="ARBA" id="ARBA00022475"/>
    </source>
</evidence>
<feature type="transmembrane region" description="Helical" evidence="7">
    <location>
        <begin position="136"/>
        <end position="154"/>
    </location>
</feature>
<feature type="transmembrane region" description="Helical" evidence="7">
    <location>
        <begin position="20"/>
        <end position="43"/>
    </location>
</feature>
<feature type="transmembrane region" description="Helical" evidence="7">
    <location>
        <begin position="192"/>
        <end position="217"/>
    </location>
</feature>
<dbReference type="InterPro" id="IPR000515">
    <property type="entry name" value="MetI-like"/>
</dbReference>
<comment type="caution">
    <text evidence="9">The sequence shown here is derived from an EMBL/GenBank/DDBJ whole genome shotgun (WGS) entry which is preliminary data.</text>
</comment>
<dbReference type="Gene3D" id="1.10.3720.10">
    <property type="entry name" value="MetI-like"/>
    <property type="match status" value="1"/>
</dbReference>
<gene>
    <name evidence="9" type="ORF">HX822_12285</name>
</gene>
<dbReference type="PANTHER" id="PTHR30183">
    <property type="entry name" value="MOLYBDENUM TRANSPORT SYSTEM PERMEASE PROTEIN MODB"/>
    <property type="match status" value="1"/>
</dbReference>
<proteinExistence type="inferred from homology"/>
<protein>
    <submittedName>
        <fullName evidence="9">ABC transporter permease</fullName>
    </submittedName>
</protein>
<evidence type="ECO:0000256" key="6">
    <source>
        <dbReference type="ARBA" id="ARBA00023136"/>
    </source>
</evidence>
<reference evidence="9 10" key="1">
    <citation type="submission" date="2020-04" db="EMBL/GenBank/DDBJ databases">
        <title>Molecular characterization of pseudomonads from Agaricus bisporus reveal novel blotch 2 pathogens in Western Europe.</title>
        <authorList>
            <person name="Taparia T."/>
            <person name="Krijger M."/>
            <person name="Haynes E."/>
            <person name="Elpinstone J.G."/>
            <person name="Noble R."/>
            <person name="Van Der Wolf J."/>
        </authorList>
    </citation>
    <scope>NUCLEOTIDE SEQUENCE [LARGE SCALE GENOMIC DNA]</scope>
    <source>
        <strain evidence="9 10">IPO3782</strain>
    </source>
</reference>
<dbReference type="EMBL" id="JACARG010000021">
    <property type="protein sequence ID" value="NWE13717.1"/>
    <property type="molecule type" value="Genomic_DNA"/>
</dbReference>
<dbReference type="GO" id="GO:0055085">
    <property type="term" value="P:transmembrane transport"/>
    <property type="evidence" value="ECO:0007669"/>
    <property type="project" value="InterPro"/>
</dbReference>
<dbReference type="AlphaFoldDB" id="A0A7Y8EFR5"/>
<evidence type="ECO:0000256" key="1">
    <source>
        <dbReference type="ARBA" id="ARBA00004651"/>
    </source>
</evidence>
<feature type="domain" description="ABC transmembrane type-1" evidence="8">
    <location>
        <begin position="56"/>
        <end position="253"/>
    </location>
</feature>
<dbReference type="PANTHER" id="PTHR30183:SF3">
    <property type="entry name" value="MOLYBDENUM TRANSPORT SYSTEM PERMEASE PROTEIN MODB"/>
    <property type="match status" value="1"/>
</dbReference>
<sequence length="272" mass="29396">MATASRKAERFDVLKGSPTLWMSVPAAVLLIIPFVALAGATSWGQLQLAYGDWSAVAVSLGLSSISTLLIVLLGTPLALWLARTPSSWRSGVEALLLISLLTPPLAMGILLVTAYGPYATLGEALGRLGISLSNNLPAFILAQLYGGLAYYILCARTAFEAVPRSLEEAARGLGCSPVEVFLQVTLPVTRRALANALAIVWVRVIGEFGIVMVFAYFPQGIPVKLFVNLQNEGVDSVYALLWLLLLVTLPFPLWCLRVRRREGISAVREEWS</sequence>
<evidence type="ECO:0000256" key="4">
    <source>
        <dbReference type="ARBA" id="ARBA00022692"/>
    </source>
</evidence>
<keyword evidence="5 7" id="KW-1133">Transmembrane helix</keyword>
<evidence type="ECO:0000313" key="10">
    <source>
        <dbReference type="Proteomes" id="UP000531950"/>
    </source>
</evidence>
<dbReference type="PROSITE" id="PS50928">
    <property type="entry name" value="ABC_TM1"/>
    <property type="match status" value="1"/>
</dbReference>
<evidence type="ECO:0000256" key="2">
    <source>
        <dbReference type="ARBA" id="ARBA00022448"/>
    </source>
</evidence>
<dbReference type="CDD" id="cd06261">
    <property type="entry name" value="TM_PBP2"/>
    <property type="match status" value="1"/>
</dbReference>
<evidence type="ECO:0000313" key="9">
    <source>
        <dbReference type="EMBL" id="NWE13717.1"/>
    </source>
</evidence>
<feature type="transmembrane region" description="Helical" evidence="7">
    <location>
        <begin position="94"/>
        <end position="116"/>
    </location>
</feature>
<keyword evidence="3" id="KW-1003">Cell membrane</keyword>
<dbReference type="Proteomes" id="UP000531950">
    <property type="component" value="Unassembled WGS sequence"/>
</dbReference>
<keyword evidence="6 7" id="KW-0472">Membrane</keyword>
<comment type="subcellular location">
    <subcellularLocation>
        <location evidence="1 7">Cell membrane</location>
        <topology evidence="1 7">Multi-pass membrane protein</topology>
    </subcellularLocation>
</comment>
<evidence type="ECO:0000256" key="7">
    <source>
        <dbReference type="RuleBase" id="RU363032"/>
    </source>
</evidence>
<evidence type="ECO:0000259" key="8">
    <source>
        <dbReference type="PROSITE" id="PS50928"/>
    </source>
</evidence>
<comment type="similarity">
    <text evidence="7">Belongs to the binding-protein-dependent transport system permease family.</text>
</comment>
<organism evidence="9 10">
    <name type="scientific">Pseudomonas yamanorum</name>
    <dbReference type="NCBI Taxonomy" id="515393"/>
    <lineage>
        <taxon>Bacteria</taxon>
        <taxon>Pseudomonadati</taxon>
        <taxon>Pseudomonadota</taxon>
        <taxon>Gammaproteobacteria</taxon>
        <taxon>Pseudomonadales</taxon>
        <taxon>Pseudomonadaceae</taxon>
        <taxon>Pseudomonas</taxon>
    </lineage>
</organism>
<dbReference type="Pfam" id="PF00528">
    <property type="entry name" value="BPD_transp_1"/>
    <property type="match status" value="1"/>
</dbReference>
<dbReference type="GO" id="GO:0005886">
    <property type="term" value="C:plasma membrane"/>
    <property type="evidence" value="ECO:0007669"/>
    <property type="project" value="UniProtKB-SubCell"/>
</dbReference>
<feature type="transmembrane region" description="Helical" evidence="7">
    <location>
        <begin position="55"/>
        <end position="82"/>
    </location>
</feature>
<dbReference type="InterPro" id="IPR035906">
    <property type="entry name" value="MetI-like_sf"/>
</dbReference>
<name>A0A7Y8EFR5_9PSED</name>
<feature type="transmembrane region" description="Helical" evidence="7">
    <location>
        <begin position="237"/>
        <end position="256"/>
    </location>
</feature>